<gene>
    <name evidence="2" type="ORF">DF185_06350</name>
</gene>
<dbReference type="InterPro" id="IPR028204">
    <property type="entry name" value="Tricorn_C1"/>
</dbReference>
<dbReference type="AlphaFoldDB" id="A0A2V4ADY0"/>
<dbReference type="GO" id="GO:0008236">
    <property type="term" value="F:serine-type peptidase activity"/>
    <property type="evidence" value="ECO:0007669"/>
    <property type="project" value="InterPro"/>
</dbReference>
<dbReference type="Proteomes" id="UP000248079">
    <property type="component" value="Unassembled WGS sequence"/>
</dbReference>
<dbReference type="Gene3D" id="3.90.226.10">
    <property type="entry name" value="2-enoyl-CoA Hydratase, Chain A, domain 1"/>
    <property type="match status" value="1"/>
</dbReference>
<name>A0A2V4ADY0_9BACT</name>
<dbReference type="SUPFAM" id="SSF52096">
    <property type="entry name" value="ClpP/crotonase"/>
    <property type="match status" value="1"/>
</dbReference>
<dbReference type="InterPro" id="IPR005151">
    <property type="entry name" value="Tail-specific_protease"/>
</dbReference>
<sequence>MGSWFYLGREKGKTVESFEYFFKVYKERYALFEVKQVDWEKEYEHYSKLVDKNTSDDELFEIFREVLQKLDDKHCYIYRFNEIYFSGFDLPSLNYFDLLSFDFRMPTKDFSLDVIKDHYLEESENSLRLYSFMPPMGIRDVFTTGWLRDSIAYIHMTEMSNRSDQVHESINAFLNKYKNAKAYVVDVRDNIGGYSGPVKELAEHFAKEERRYAVSRLRNPDGINQYQDADYWVLNPSEDSGYKNQEIVLLTNQNTQSAAELFTLMMKTLPQVRLVGDTTSGVFADTHVGKLPNGWEYRLSERKTNDWNDNVLEDVGVVPDTLIKNKWSELQKGTDKVLEYAIHSMRK</sequence>
<dbReference type="GO" id="GO:0006508">
    <property type="term" value="P:proteolysis"/>
    <property type="evidence" value="ECO:0007669"/>
    <property type="project" value="InterPro"/>
</dbReference>
<dbReference type="InterPro" id="IPR029045">
    <property type="entry name" value="ClpP/crotonase-like_dom_sf"/>
</dbReference>
<keyword evidence="3" id="KW-1185">Reference proteome</keyword>
<feature type="domain" description="Tail specific protease" evidence="1">
    <location>
        <begin position="107"/>
        <end position="324"/>
    </location>
</feature>
<evidence type="ECO:0000313" key="2">
    <source>
        <dbReference type="EMBL" id="PXY02264.1"/>
    </source>
</evidence>
<dbReference type="PANTHER" id="PTHR11261:SF3">
    <property type="entry name" value="RETINOL-BINDING PROTEIN 3"/>
    <property type="match status" value="1"/>
</dbReference>
<evidence type="ECO:0000313" key="3">
    <source>
        <dbReference type="Proteomes" id="UP000248079"/>
    </source>
</evidence>
<proteinExistence type="predicted"/>
<dbReference type="Pfam" id="PF14684">
    <property type="entry name" value="Tricorn_C1"/>
    <property type="match status" value="1"/>
</dbReference>
<evidence type="ECO:0000259" key="1">
    <source>
        <dbReference type="SMART" id="SM00245"/>
    </source>
</evidence>
<dbReference type="EMBL" id="QFLI01000002">
    <property type="protein sequence ID" value="PXY02264.1"/>
    <property type="molecule type" value="Genomic_DNA"/>
</dbReference>
<accession>A0A2V4ADY0</accession>
<dbReference type="Gene3D" id="3.30.750.44">
    <property type="match status" value="1"/>
</dbReference>
<dbReference type="Pfam" id="PF03572">
    <property type="entry name" value="Peptidase_S41"/>
    <property type="match status" value="1"/>
</dbReference>
<comment type="caution">
    <text evidence="2">The sequence shown here is derived from an EMBL/GenBank/DDBJ whole genome shotgun (WGS) entry which is preliminary data.</text>
</comment>
<dbReference type="CDD" id="cd07563">
    <property type="entry name" value="Peptidase_S41_IRBP"/>
    <property type="match status" value="1"/>
</dbReference>
<reference evidence="2 3" key="1">
    <citation type="submission" date="2018-05" db="EMBL/GenBank/DDBJ databases">
        <title>Marinifilum breve JC075T sp. nov., a marine bacterium isolated from Yongle Blue Hole in the South China Sea.</title>
        <authorList>
            <person name="Fu T."/>
        </authorList>
    </citation>
    <scope>NUCLEOTIDE SEQUENCE [LARGE SCALE GENOMIC DNA]</scope>
    <source>
        <strain evidence="2 3">JC075</strain>
    </source>
</reference>
<protein>
    <recommendedName>
        <fullName evidence="1">Tail specific protease domain-containing protein</fullName>
    </recommendedName>
</protein>
<organism evidence="2 3">
    <name type="scientific">Marinifilum breve</name>
    <dbReference type="NCBI Taxonomy" id="2184082"/>
    <lineage>
        <taxon>Bacteria</taxon>
        <taxon>Pseudomonadati</taxon>
        <taxon>Bacteroidota</taxon>
        <taxon>Bacteroidia</taxon>
        <taxon>Marinilabiliales</taxon>
        <taxon>Marinifilaceae</taxon>
    </lineage>
</organism>
<dbReference type="PANTHER" id="PTHR11261">
    <property type="entry name" value="INTERPHOTORECEPTOR RETINOID-BINDING PROTEIN"/>
    <property type="match status" value="1"/>
</dbReference>
<dbReference type="SMART" id="SM00245">
    <property type="entry name" value="TSPc"/>
    <property type="match status" value="1"/>
</dbReference>